<evidence type="ECO:0000256" key="6">
    <source>
        <dbReference type="SAM" id="Phobius"/>
    </source>
</evidence>
<keyword evidence="5 6" id="KW-0472">Membrane</keyword>
<organism evidence="8 9">
    <name type="scientific">Paenibacillus yanchengensis</name>
    <dbReference type="NCBI Taxonomy" id="2035833"/>
    <lineage>
        <taxon>Bacteria</taxon>
        <taxon>Bacillati</taxon>
        <taxon>Bacillota</taxon>
        <taxon>Bacilli</taxon>
        <taxon>Bacillales</taxon>
        <taxon>Paenibacillaceae</taxon>
        <taxon>Paenibacillus</taxon>
    </lineage>
</organism>
<feature type="transmembrane region" description="Helical" evidence="6">
    <location>
        <begin position="227"/>
        <end position="247"/>
    </location>
</feature>
<evidence type="ECO:0000313" key="9">
    <source>
        <dbReference type="Proteomes" id="UP001597362"/>
    </source>
</evidence>
<dbReference type="PANTHER" id="PTHR35007:SF1">
    <property type="entry name" value="PILUS ASSEMBLY PROTEIN"/>
    <property type="match status" value="1"/>
</dbReference>
<comment type="subcellular location">
    <subcellularLocation>
        <location evidence="1">Cell membrane</location>
        <topology evidence="1">Multi-pass membrane protein</topology>
    </subcellularLocation>
</comment>
<sequence length="281" mass="32073">MLKRRLVKKLQVNEIKNWLALDIVSKQERIEWQRQATDYGHYRLSSLQWIGTAILGSIVIFILIYLFYRSIWLALLFSLLGIIAPRMYCKSMIKKRRQQLQIQFKEALYTITSSLAAGRSVENAFLTAVVDLSWLFPDPNTAIIKELQWVITRLQHAEPLEQALLQMAERTKVEEMMQFAEAIVTCKRSGGNLIEVTKHTAALISDKLATEQEIAVLIAHKKFEAQIMLVVPFVFLGFLQLAAPDYMAPLYSGIGYVVLTVALISIVISSIFILKIMNIKL</sequence>
<evidence type="ECO:0000256" key="1">
    <source>
        <dbReference type="ARBA" id="ARBA00004651"/>
    </source>
</evidence>
<comment type="caution">
    <text evidence="8">The sequence shown here is derived from an EMBL/GenBank/DDBJ whole genome shotgun (WGS) entry which is preliminary data.</text>
</comment>
<dbReference type="InterPro" id="IPR018076">
    <property type="entry name" value="T2SS_GspF_dom"/>
</dbReference>
<gene>
    <name evidence="8" type="ORF">ACFSJH_01735</name>
</gene>
<name>A0ABW4YFS1_9BACL</name>
<feature type="transmembrane region" description="Helical" evidence="6">
    <location>
        <begin position="71"/>
        <end position="89"/>
    </location>
</feature>
<evidence type="ECO:0000313" key="8">
    <source>
        <dbReference type="EMBL" id="MFD2114476.1"/>
    </source>
</evidence>
<dbReference type="PANTHER" id="PTHR35007">
    <property type="entry name" value="INTEGRAL MEMBRANE PROTEIN-RELATED"/>
    <property type="match status" value="1"/>
</dbReference>
<evidence type="ECO:0000256" key="3">
    <source>
        <dbReference type="ARBA" id="ARBA00022692"/>
    </source>
</evidence>
<reference evidence="9" key="1">
    <citation type="journal article" date="2019" name="Int. J. Syst. Evol. Microbiol.">
        <title>The Global Catalogue of Microorganisms (GCM) 10K type strain sequencing project: providing services to taxonomists for standard genome sequencing and annotation.</title>
        <authorList>
            <consortium name="The Broad Institute Genomics Platform"/>
            <consortium name="The Broad Institute Genome Sequencing Center for Infectious Disease"/>
            <person name="Wu L."/>
            <person name="Ma J."/>
        </authorList>
    </citation>
    <scope>NUCLEOTIDE SEQUENCE [LARGE SCALE GENOMIC DNA]</scope>
    <source>
        <strain evidence="9">GH52</strain>
    </source>
</reference>
<proteinExistence type="predicted"/>
<evidence type="ECO:0000256" key="5">
    <source>
        <dbReference type="ARBA" id="ARBA00023136"/>
    </source>
</evidence>
<keyword evidence="3 6" id="KW-0812">Transmembrane</keyword>
<protein>
    <submittedName>
        <fullName evidence="8">Type II secretion system F family protein</fullName>
    </submittedName>
</protein>
<feature type="domain" description="Type II secretion system protein GspF" evidence="7">
    <location>
        <begin position="109"/>
        <end position="239"/>
    </location>
</feature>
<accession>A0ABW4YFS1</accession>
<dbReference type="Pfam" id="PF00482">
    <property type="entry name" value="T2SSF"/>
    <property type="match status" value="1"/>
</dbReference>
<keyword evidence="2" id="KW-1003">Cell membrane</keyword>
<dbReference type="Proteomes" id="UP001597362">
    <property type="component" value="Unassembled WGS sequence"/>
</dbReference>
<feature type="transmembrane region" description="Helical" evidence="6">
    <location>
        <begin position="253"/>
        <end position="274"/>
    </location>
</feature>
<evidence type="ECO:0000256" key="2">
    <source>
        <dbReference type="ARBA" id="ARBA00022475"/>
    </source>
</evidence>
<keyword evidence="4 6" id="KW-1133">Transmembrane helix</keyword>
<evidence type="ECO:0000256" key="4">
    <source>
        <dbReference type="ARBA" id="ARBA00022989"/>
    </source>
</evidence>
<dbReference type="RefSeq" id="WP_377769459.1">
    <property type="nucleotide sequence ID" value="NZ_JBHUHO010000005.1"/>
</dbReference>
<keyword evidence="9" id="KW-1185">Reference proteome</keyword>
<evidence type="ECO:0000259" key="7">
    <source>
        <dbReference type="Pfam" id="PF00482"/>
    </source>
</evidence>
<feature type="transmembrane region" description="Helical" evidence="6">
    <location>
        <begin position="47"/>
        <end position="65"/>
    </location>
</feature>
<dbReference type="EMBL" id="JBHUHO010000005">
    <property type="protein sequence ID" value="MFD2114476.1"/>
    <property type="molecule type" value="Genomic_DNA"/>
</dbReference>